<dbReference type="Gene3D" id="3.80.10.10">
    <property type="entry name" value="Ribonuclease Inhibitor"/>
    <property type="match status" value="1"/>
</dbReference>
<evidence type="ECO:0000313" key="2">
    <source>
        <dbReference type="Proteomes" id="UP000054350"/>
    </source>
</evidence>
<accession>A0A0L0S7W9</accession>
<gene>
    <name evidence="1" type="ORF">AMAG_18263</name>
</gene>
<evidence type="ECO:0000313" key="1">
    <source>
        <dbReference type="EMBL" id="KNE58516.1"/>
    </source>
</evidence>
<dbReference type="AlphaFoldDB" id="A0A0L0S7W9"/>
<proteinExistence type="predicted"/>
<dbReference type="InterPro" id="IPR032675">
    <property type="entry name" value="LRR_dom_sf"/>
</dbReference>
<dbReference type="Proteomes" id="UP000054350">
    <property type="component" value="Unassembled WGS sequence"/>
</dbReference>
<dbReference type="EMBL" id="GG745333">
    <property type="protein sequence ID" value="KNE58516.1"/>
    <property type="molecule type" value="Genomic_DNA"/>
</dbReference>
<dbReference type="SUPFAM" id="SSF52047">
    <property type="entry name" value="RNI-like"/>
    <property type="match status" value="1"/>
</dbReference>
<reference evidence="2" key="2">
    <citation type="submission" date="2009-11" db="EMBL/GenBank/DDBJ databases">
        <title>The Genome Sequence of Allomyces macrogynus strain ATCC 38327.</title>
        <authorList>
            <consortium name="The Broad Institute Genome Sequencing Platform"/>
            <person name="Russ C."/>
            <person name="Cuomo C."/>
            <person name="Shea T."/>
            <person name="Young S.K."/>
            <person name="Zeng Q."/>
            <person name="Koehrsen M."/>
            <person name="Haas B."/>
            <person name="Borodovsky M."/>
            <person name="Guigo R."/>
            <person name="Alvarado L."/>
            <person name="Berlin A."/>
            <person name="Borenstein D."/>
            <person name="Chen Z."/>
            <person name="Engels R."/>
            <person name="Freedman E."/>
            <person name="Gellesch M."/>
            <person name="Goldberg J."/>
            <person name="Griggs A."/>
            <person name="Gujja S."/>
            <person name="Heiman D."/>
            <person name="Hepburn T."/>
            <person name="Howarth C."/>
            <person name="Jen D."/>
            <person name="Larson L."/>
            <person name="Lewis B."/>
            <person name="Mehta T."/>
            <person name="Park D."/>
            <person name="Pearson M."/>
            <person name="Roberts A."/>
            <person name="Saif S."/>
            <person name="Shenoy N."/>
            <person name="Sisk P."/>
            <person name="Stolte C."/>
            <person name="Sykes S."/>
            <person name="Walk T."/>
            <person name="White J."/>
            <person name="Yandava C."/>
            <person name="Burger G."/>
            <person name="Gray M.W."/>
            <person name="Holland P.W.H."/>
            <person name="King N."/>
            <person name="Lang F.B.F."/>
            <person name="Roger A.J."/>
            <person name="Ruiz-Trillo I."/>
            <person name="Lander E."/>
            <person name="Nusbaum C."/>
        </authorList>
    </citation>
    <scope>NUCLEOTIDE SEQUENCE [LARGE SCALE GENOMIC DNA]</scope>
    <source>
        <strain evidence="2">ATCC 38327</strain>
    </source>
</reference>
<keyword evidence="2" id="KW-1185">Reference proteome</keyword>
<protein>
    <submittedName>
        <fullName evidence="1">Uncharacterized protein</fullName>
    </submittedName>
</protein>
<name>A0A0L0S7W9_ALLM3</name>
<organism evidence="1 2">
    <name type="scientific">Allomyces macrogynus (strain ATCC 38327)</name>
    <name type="common">Allomyces javanicus var. macrogynus</name>
    <dbReference type="NCBI Taxonomy" id="578462"/>
    <lineage>
        <taxon>Eukaryota</taxon>
        <taxon>Fungi</taxon>
        <taxon>Fungi incertae sedis</taxon>
        <taxon>Blastocladiomycota</taxon>
        <taxon>Blastocladiomycetes</taxon>
        <taxon>Blastocladiales</taxon>
        <taxon>Blastocladiaceae</taxon>
        <taxon>Allomyces</taxon>
    </lineage>
</organism>
<dbReference type="VEuPathDB" id="FungiDB:AMAG_18263"/>
<sequence length="478" mass="53425">MKRHCMPASTTFPSRCSDPFRRFFLRRVRLVATNPFLTYSGHGGLQLMHVSAIQPIANPAWIYELSRSIRTPSTLTSVDLLLSTAAFSGDLARGCAAIFTPPLHISLLKIHLRGNDYSDAAGLSQSMRLLLSSLPPQLKELDLDFSSVALKVTLPLPPHEWSPTVSCSLQILRLFGSAFNVLAPTLFLVLREKKAKLHELKLVNVKVDLAWEDLRALLLRSFRHAHLENNNDSASGIPGLIQHFSAVCPGLRTLVVKRNNLNSAFTMALRQLLAAPSKLETLNADWTQLSATESRSMAEVLPSLRTSLQTLHVAMMAQISNNPYSTPFHESPDFLPILSAPPTVRPRLDTLVIVHHDGEVQDLAPILSQLKFLRKLINTRWTMDLAQALPPKLVELRVFGEIGAMGVKALLVARNEHSSIHVLVMEYGGWLAWWTRIGDRPVWLETAMRVWIIVKPGDANHNVKLHRRAQGCERVRNM</sequence>
<reference evidence="1 2" key="1">
    <citation type="submission" date="2009-11" db="EMBL/GenBank/DDBJ databases">
        <title>Annotation of Allomyces macrogynus ATCC 38327.</title>
        <authorList>
            <consortium name="The Broad Institute Genome Sequencing Platform"/>
            <person name="Russ C."/>
            <person name="Cuomo C."/>
            <person name="Burger G."/>
            <person name="Gray M.W."/>
            <person name="Holland P.W.H."/>
            <person name="King N."/>
            <person name="Lang F.B.F."/>
            <person name="Roger A.J."/>
            <person name="Ruiz-Trillo I."/>
            <person name="Young S.K."/>
            <person name="Zeng Q."/>
            <person name="Gargeya S."/>
            <person name="Fitzgerald M."/>
            <person name="Haas B."/>
            <person name="Abouelleil A."/>
            <person name="Alvarado L."/>
            <person name="Arachchi H.M."/>
            <person name="Berlin A."/>
            <person name="Chapman S.B."/>
            <person name="Gearin G."/>
            <person name="Goldberg J."/>
            <person name="Griggs A."/>
            <person name="Gujja S."/>
            <person name="Hansen M."/>
            <person name="Heiman D."/>
            <person name="Howarth C."/>
            <person name="Larimer J."/>
            <person name="Lui A."/>
            <person name="MacDonald P.J.P."/>
            <person name="McCowen C."/>
            <person name="Montmayeur A."/>
            <person name="Murphy C."/>
            <person name="Neiman D."/>
            <person name="Pearson M."/>
            <person name="Priest M."/>
            <person name="Roberts A."/>
            <person name="Saif S."/>
            <person name="Shea T."/>
            <person name="Sisk P."/>
            <person name="Stolte C."/>
            <person name="Sykes S."/>
            <person name="Wortman J."/>
            <person name="Nusbaum C."/>
            <person name="Birren B."/>
        </authorList>
    </citation>
    <scope>NUCLEOTIDE SEQUENCE [LARGE SCALE GENOMIC DNA]</scope>
    <source>
        <strain evidence="1 2">ATCC 38327</strain>
    </source>
</reference>